<keyword evidence="2" id="KW-0378">Hydrolase</keyword>
<organism evidence="2 5">
    <name type="scientific">endosymbiont of Ridgeia piscesae</name>
    <dbReference type="NCBI Taxonomy" id="54398"/>
    <lineage>
        <taxon>Bacteria</taxon>
        <taxon>Pseudomonadati</taxon>
        <taxon>Pseudomonadota</taxon>
        <taxon>Gammaproteobacteria</taxon>
        <taxon>sulfur-oxidizing symbionts</taxon>
    </lineage>
</organism>
<dbReference type="SUPFAM" id="SSF142433">
    <property type="entry name" value="CinA-like"/>
    <property type="match status" value="1"/>
</dbReference>
<dbReference type="Pfam" id="PF02464">
    <property type="entry name" value="CinA"/>
    <property type="match status" value="1"/>
</dbReference>
<proteinExistence type="predicted"/>
<dbReference type="EMBL" id="LMXI01000160">
    <property type="protein sequence ID" value="KRT59356.1"/>
    <property type="molecule type" value="Genomic_DNA"/>
</dbReference>
<dbReference type="Gene3D" id="3.90.950.20">
    <property type="entry name" value="CinA-like"/>
    <property type="match status" value="1"/>
</dbReference>
<gene>
    <name evidence="2" type="ORF">Ga0074115_11046</name>
    <name evidence="3" type="ORF">Ga0076813_15343</name>
</gene>
<name>A0A0T5YWE2_9GAMM</name>
<dbReference type="NCBIfam" id="NF002975">
    <property type="entry name" value="PRK03661.1"/>
    <property type="match status" value="1"/>
</dbReference>
<keyword evidence="5" id="KW-1185">Reference proteome</keyword>
<dbReference type="PATRIC" id="fig|54398.3.peg.1576"/>
<reference evidence="4 5" key="1">
    <citation type="submission" date="2015-11" db="EMBL/GenBank/DDBJ databases">
        <title>The genome of Candidatus Endoriftia persephone in Ridgeia piscesae and population structure of the North Eastern Pacific vestimentiferan symbionts.</title>
        <authorList>
            <person name="Perez M."/>
            <person name="Juniper K.S."/>
        </authorList>
    </citation>
    <scope>NUCLEOTIDE SEQUENCE [LARGE SCALE GENOMIC DNA]</scope>
    <source>
        <strain evidence="3">Ind10</strain>
        <strain evidence="2">Ind11</strain>
    </source>
</reference>
<evidence type="ECO:0000313" key="5">
    <source>
        <dbReference type="Proteomes" id="UP000051634"/>
    </source>
</evidence>
<protein>
    <submittedName>
        <fullName evidence="2">Amidohydrolase, PncC family</fullName>
    </submittedName>
    <submittedName>
        <fullName evidence="3">Nicotinamide-nucleotide amidase</fullName>
    </submittedName>
</protein>
<dbReference type="STRING" id="54398.Ga0074115_11046"/>
<dbReference type="NCBIfam" id="TIGR00199">
    <property type="entry name" value="PncC_domain"/>
    <property type="match status" value="1"/>
</dbReference>
<dbReference type="InterPro" id="IPR008136">
    <property type="entry name" value="CinA_C"/>
</dbReference>
<feature type="domain" description="CinA C-terminal" evidence="1">
    <location>
        <begin position="9"/>
        <end position="162"/>
    </location>
</feature>
<sequence>MNADDQALTQLAGQLGDCLRRQRARVAFAESCTGGWIAKVATDVAGSSAWFEQGFVTYSNAAKQSMLGVQAETLVEYGAVSAQTVAEMTAGALQRSEADWAVAVSGIAGPGGGTPDKPLGTVWFAWQQRGAAAEVQRHCFAGDREAVRRQTVACALQGLLQRLAEDE</sequence>
<comment type="caution">
    <text evidence="2">The sequence shown here is derived from an EMBL/GenBank/DDBJ whole genome shotgun (WGS) entry which is preliminary data.</text>
</comment>
<evidence type="ECO:0000313" key="2">
    <source>
        <dbReference type="EMBL" id="KRT54831.1"/>
    </source>
</evidence>
<accession>A0A0T5YWE2</accession>
<evidence type="ECO:0000313" key="4">
    <source>
        <dbReference type="Proteomes" id="UP000051276"/>
    </source>
</evidence>
<evidence type="ECO:0000313" key="3">
    <source>
        <dbReference type="EMBL" id="KRT59356.1"/>
    </source>
</evidence>
<dbReference type="AlphaFoldDB" id="A0A0T5YWE2"/>
<dbReference type="Proteomes" id="UP000051276">
    <property type="component" value="Unassembled WGS sequence"/>
</dbReference>
<dbReference type="RefSeq" id="WP_057957116.1">
    <property type="nucleotide sequence ID" value="NZ_KQ556999.1"/>
</dbReference>
<dbReference type="GO" id="GO:0016787">
    <property type="term" value="F:hydrolase activity"/>
    <property type="evidence" value="ECO:0007669"/>
    <property type="project" value="UniProtKB-KW"/>
</dbReference>
<dbReference type="InterPro" id="IPR036653">
    <property type="entry name" value="CinA-like_C"/>
</dbReference>
<dbReference type="EMBL" id="LDXT01000087">
    <property type="protein sequence ID" value="KRT54831.1"/>
    <property type="molecule type" value="Genomic_DNA"/>
</dbReference>
<evidence type="ECO:0000259" key="1">
    <source>
        <dbReference type="Pfam" id="PF02464"/>
    </source>
</evidence>
<dbReference type="Proteomes" id="UP000051634">
    <property type="component" value="Unassembled WGS sequence"/>
</dbReference>